<feature type="domain" description="Serine aminopeptidase S33" evidence="1">
    <location>
        <begin position="27"/>
        <end position="103"/>
    </location>
</feature>
<keyword evidence="2" id="KW-0378">Hydrolase</keyword>
<reference evidence="2 3" key="1">
    <citation type="submission" date="2018-05" db="EMBL/GenBank/DDBJ databases">
        <title>Genomic Encyclopedia of Type Strains, Phase IV (KMG-IV): sequencing the most valuable type-strain genomes for metagenomic binning, comparative biology and taxonomic classification.</title>
        <authorList>
            <person name="Goeker M."/>
        </authorList>
    </citation>
    <scope>NUCLEOTIDE SEQUENCE [LARGE SCALE GENOMIC DNA]</scope>
    <source>
        <strain evidence="2 3">JC118</strain>
    </source>
</reference>
<dbReference type="Gene3D" id="3.40.50.1820">
    <property type="entry name" value="alpha/beta hydrolase"/>
    <property type="match status" value="1"/>
</dbReference>
<sequence>MFKEYRYPSANQTDTVYGLVCYPDSSIRGYIQIIHDRYDHISRYCDLMKQLANDGYLSFGCDLLGHGKTAASLGVIEVNHSWQLIEDIHQLFLYVFNDFKKIPATIAVNQSDKKGSQTVTHAVEPILHGMLGIGFGCVLARNYMMKYKDVNALILCSDEGFPAHPRRSAMACRKAMKEKGKNSYASELKALLEENKQIYLEGEKDTHAYRSSKRQELRKINNDSACNFEYTVRAYTELLNQQMLIDLETWTAAFPKYLPLYIMAGMLDPISNYTKNIDSMLIKLKASSAQNIFYKYYANSRHDLFFDKDSSAAIKDLLLFLNNCVRAQREPFERLKKLNSN</sequence>
<dbReference type="Proteomes" id="UP000247612">
    <property type="component" value="Unassembled WGS sequence"/>
</dbReference>
<evidence type="ECO:0000259" key="1">
    <source>
        <dbReference type="Pfam" id="PF12146"/>
    </source>
</evidence>
<dbReference type="EMBL" id="QJKH01000005">
    <property type="protein sequence ID" value="PXX79668.1"/>
    <property type="molecule type" value="Genomic_DNA"/>
</dbReference>
<dbReference type="Pfam" id="PF12146">
    <property type="entry name" value="Hydrolase_4"/>
    <property type="match status" value="2"/>
</dbReference>
<dbReference type="InterPro" id="IPR022742">
    <property type="entry name" value="Hydrolase_4"/>
</dbReference>
<evidence type="ECO:0000313" key="2">
    <source>
        <dbReference type="EMBL" id="PXX79668.1"/>
    </source>
</evidence>
<name>A0A318KS60_9FIRM</name>
<dbReference type="AlphaFoldDB" id="A0A318KS60"/>
<dbReference type="GO" id="GO:0016787">
    <property type="term" value="F:hydrolase activity"/>
    <property type="evidence" value="ECO:0007669"/>
    <property type="project" value="UniProtKB-KW"/>
</dbReference>
<keyword evidence="3" id="KW-1185">Reference proteome</keyword>
<dbReference type="STRING" id="1034346.GCA_000313565_00734"/>
<dbReference type="OrthoDB" id="9806902at2"/>
<gene>
    <name evidence="2" type="ORF">DES51_105142</name>
</gene>
<proteinExistence type="predicted"/>
<evidence type="ECO:0000313" key="3">
    <source>
        <dbReference type="Proteomes" id="UP000247612"/>
    </source>
</evidence>
<dbReference type="InterPro" id="IPR029058">
    <property type="entry name" value="AB_hydrolase_fold"/>
</dbReference>
<dbReference type="SUPFAM" id="SSF53474">
    <property type="entry name" value="alpha/beta-Hydrolases"/>
    <property type="match status" value="1"/>
</dbReference>
<accession>A0A318KS60</accession>
<feature type="domain" description="Serine aminopeptidase S33" evidence="1">
    <location>
        <begin position="130"/>
        <end position="309"/>
    </location>
</feature>
<comment type="caution">
    <text evidence="2">The sequence shown here is derived from an EMBL/GenBank/DDBJ whole genome shotgun (WGS) entry which is preliminary data.</text>
</comment>
<organism evidence="2 3">
    <name type="scientific">Dielma fastidiosa</name>
    <dbReference type="NCBI Taxonomy" id="1034346"/>
    <lineage>
        <taxon>Bacteria</taxon>
        <taxon>Bacillati</taxon>
        <taxon>Bacillota</taxon>
        <taxon>Erysipelotrichia</taxon>
        <taxon>Erysipelotrichales</taxon>
        <taxon>Erysipelotrichaceae</taxon>
        <taxon>Dielma</taxon>
    </lineage>
</organism>
<protein>
    <submittedName>
        <fullName evidence="2">Alpha-beta hydrolase superfamily lysophospholipase</fullName>
    </submittedName>
</protein>
<dbReference type="RefSeq" id="WP_022937043.1">
    <property type="nucleotide sequence ID" value="NZ_CABKRQ010000002.1"/>
</dbReference>